<evidence type="ECO:0000256" key="6">
    <source>
        <dbReference type="ARBA" id="ARBA00022989"/>
    </source>
</evidence>
<dbReference type="PANTHER" id="PTHR30269">
    <property type="entry name" value="TRANSMEMBRANE PROTEIN YFCA"/>
    <property type="match status" value="1"/>
</dbReference>
<feature type="transmembrane region" description="Helical" evidence="8">
    <location>
        <begin position="209"/>
        <end position="230"/>
    </location>
</feature>
<dbReference type="EMBL" id="RYZR01000006">
    <property type="protein sequence ID" value="RUL63221.1"/>
    <property type="molecule type" value="Genomic_DNA"/>
</dbReference>
<reference evidence="9 10" key="1">
    <citation type="submission" date="2018-12" db="EMBL/GenBank/DDBJ databases">
        <title>Dyella dinghuensis sp. nov. DHOA06 and Dyella choica sp. nov. 4M-K27, isolated from forest soil.</title>
        <authorList>
            <person name="Qiu L.-H."/>
            <person name="Gao Z.-H."/>
        </authorList>
    </citation>
    <scope>NUCLEOTIDE SEQUENCE [LARGE SCALE GENOMIC DNA]</scope>
    <source>
        <strain evidence="9 10">DHOA06</strain>
    </source>
</reference>
<evidence type="ECO:0000256" key="3">
    <source>
        <dbReference type="ARBA" id="ARBA00022448"/>
    </source>
</evidence>
<evidence type="ECO:0000256" key="2">
    <source>
        <dbReference type="ARBA" id="ARBA00009142"/>
    </source>
</evidence>
<feature type="transmembrane region" description="Helical" evidence="8">
    <location>
        <begin position="237"/>
        <end position="255"/>
    </location>
</feature>
<protein>
    <recommendedName>
        <fullName evidence="8">Probable membrane transporter protein</fullName>
    </recommendedName>
</protein>
<accession>A0A3S0PE18</accession>
<dbReference type="InterPro" id="IPR052017">
    <property type="entry name" value="TSUP"/>
</dbReference>
<dbReference type="AlphaFoldDB" id="A0A3S0PE18"/>
<keyword evidence="6 8" id="KW-1133">Transmembrane helix</keyword>
<comment type="caution">
    <text evidence="9">The sequence shown here is derived from an EMBL/GenBank/DDBJ whole genome shotgun (WGS) entry which is preliminary data.</text>
</comment>
<evidence type="ECO:0000313" key="10">
    <source>
        <dbReference type="Proteomes" id="UP000267077"/>
    </source>
</evidence>
<feature type="transmembrane region" description="Helical" evidence="8">
    <location>
        <begin position="105"/>
        <end position="125"/>
    </location>
</feature>
<evidence type="ECO:0000256" key="4">
    <source>
        <dbReference type="ARBA" id="ARBA00022475"/>
    </source>
</evidence>
<dbReference type="Pfam" id="PF01925">
    <property type="entry name" value="TauE"/>
    <property type="match status" value="1"/>
</dbReference>
<dbReference type="GO" id="GO:0005886">
    <property type="term" value="C:plasma membrane"/>
    <property type="evidence" value="ECO:0007669"/>
    <property type="project" value="UniProtKB-SubCell"/>
</dbReference>
<dbReference type="OrthoDB" id="9807082at2"/>
<evidence type="ECO:0000313" key="9">
    <source>
        <dbReference type="EMBL" id="RUL63221.1"/>
    </source>
</evidence>
<evidence type="ECO:0000256" key="7">
    <source>
        <dbReference type="ARBA" id="ARBA00023136"/>
    </source>
</evidence>
<keyword evidence="10" id="KW-1185">Reference proteome</keyword>
<dbReference type="RefSeq" id="WP_126674157.1">
    <property type="nucleotide sequence ID" value="NZ_RYZR01000006.1"/>
</dbReference>
<dbReference type="PANTHER" id="PTHR30269:SF0">
    <property type="entry name" value="MEMBRANE TRANSPORTER PROTEIN YFCA-RELATED"/>
    <property type="match status" value="1"/>
</dbReference>
<proteinExistence type="inferred from homology"/>
<feature type="transmembrane region" description="Helical" evidence="8">
    <location>
        <begin position="146"/>
        <end position="175"/>
    </location>
</feature>
<keyword evidence="7 8" id="KW-0472">Membrane</keyword>
<dbReference type="InterPro" id="IPR002781">
    <property type="entry name" value="TM_pro_TauE-like"/>
</dbReference>
<sequence>MPHFSVLQLALLAVVGVVVGALNAIAGAGSLITFPVLIAFGLNPFVANVSNCIGVTAGNISATIAFRRELEGQWPKIRRMLLPAAAGSVVGAVILLALPSSVFNFIAPLLVAIGSVLTLLQPWLVKRITAKRAQSSQRGQGFAFQVFIFLIALYGGYFGSGIGLLFFAVLSLWFIDSSTHQLDGVKSVLQALSNGCAGLLFCFIAPVSWPATIVLLISGLIGGPIGVVLARRIPAKPLRMGIGICGLIAAVLIAVRTF</sequence>
<keyword evidence="4 8" id="KW-1003">Cell membrane</keyword>
<dbReference type="Proteomes" id="UP000267077">
    <property type="component" value="Unassembled WGS sequence"/>
</dbReference>
<evidence type="ECO:0000256" key="1">
    <source>
        <dbReference type="ARBA" id="ARBA00004651"/>
    </source>
</evidence>
<name>A0A3S0PE18_9GAMM</name>
<feature type="transmembrane region" description="Helical" evidence="8">
    <location>
        <begin position="81"/>
        <end position="99"/>
    </location>
</feature>
<comment type="similarity">
    <text evidence="2 8">Belongs to the 4-toluene sulfonate uptake permease (TSUP) (TC 2.A.102) family.</text>
</comment>
<gene>
    <name evidence="9" type="ORF">EKH79_12510</name>
</gene>
<organism evidence="9 10">
    <name type="scientific">Dyella dinghuensis</name>
    <dbReference type="NCBI Taxonomy" id="1920169"/>
    <lineage>
        <taxon>Bacteria</taxon>
        <taxon>Pseudomonadati</taxon>
        <taxon>Pseudomonadota</taxon>
        <taxon>Gammaproteobacteria</taxon>
        <taxon>Lysobacterales</taxon>
        <taxon>Rhodanobacteraceae</taxon>
        <taxon>Dyella</taxon>
    </lineage>
</organism>
<evidence type="ECO:0000256" key="5">
    <source>
        <dbReference type="ARBA" id="ARBA00022692"/>
    </source>
</evidence>
<feature type="transmembrane region" description="Helical" evidence="8">
    <location>
        <begin position="36"/>
        <end position="60"/>
    </location>
</feature>
<keyword evidence="3" id="KW-0813">Transport</keyword>
<keyword evidence="5 8" id="KW-0812">Transmembrane</keyword>
<comment type="subcellular location">
    <subcellularLocation>
        <location evidence="1 8">Cell membrane</location>
        <topology evidence="1 8">Multi-pass membrane protein</topology>
    </subcellularLocation>
</comment>
<evidence type="ECO:0000256" key="8">
    <source>
        <dbReference type="RuleBase" id="RU363041"/>
    </source>
</evidence>